<dbReference type="Proteomes" id="UP000836597">
    <property type="component" value="Chromosome"/>
</dbReference>
<dbReference type="Pfam" id="PF00583">
    <property type="entry name" value="Acetyltransf_1"/>
    <property type="match status" value="1"/>
</dbReference>
<dbReference type="AlphaFoldDB" id="A0A8S0WGY3"/>
<dbReference type="PROSITE" id="PS51186">
    <property type="entry name" value="GNAT"/>
    <property type="match status" value="1"/>
</dbReference>
<keyword evidence="16" id="KW-1185">Reference proteome</keyword>
<evidence type="ECO:0000256" key="2">
    <source>
        <dbReference type="ARBA" id="ARBA00007342"/>
    </source>
</evidence>
<dbReference type="InterPro" id="IPR008300">
    <property type="entry name" value="PTAC"/>
</dbReference>
<evidence type="ECO:0000256" key="1">
    <source>
        <dbReference type="ARBA" id="ARBA00001947"/>
    </source>
</evidence>
<dbReference type="InterPro" id="IPR016181">
    <property type="entry name" value="Acyl_CoA_acyltransferase"/>
</dbReference>
<dbReference type="CDD" id="cd04301">
    <property type="entry name" value="NAT_SF"/>
    <property type="match status" value="1"/>
</dbReference>
<evidence type="ECO:0000256" key="10">
    <source>
        <dbReference type="ARBA" id="ARBA00030939"/>
    </source>
</evidence>
<feature type="domain" description="N-acetyltransferase" evidence="13">
    <location>
        <begin position="227"/>
        <end position="405"/>
    </location>
</feature>
<dbReference type="EC" id="2.3.1.222" evidence="3"/>
<dbReference type="GO" id="GO:0016747">
    <property type="term" value="F:acyltransferase activity, transferring groups other than amino-acyl groups"/>
    <property type="evidence" value="ECO:0007669"/>
    <property type="project" value="InterPro"/>
</dbReference>
<reference evidence="15" key="1">
    <citation type="submission" date="2014-11" db="EMBL/GenBank/DDBJ databases">
        <authorList>
            <person name="Hornung B.V."/>
        </authorList>
    </citation>
    <scope>NUCLEOTIDE SEQUENCE</scope>
    <source>
        <strain evidence="15">INE</strain>
    </source>
</reference>
<organism evidence="14">
    <name type="scientific">Acididesulfobacillus acetoxydans</name>
    <dbReference type="NCBI Taxonomy" id="1561005"/>
    <lineage>
        <taxon>Bacteria</taxon>
        <taxon>Bacillati</taxon>
        <taxon>Bacillota</taxon>
        <taxon>Clostridia</taxon>
        <taxon>Eubacteriales</taxon>
        <taxon>Peptococcaceae</taxon>
        <taxon>Acididesulfobacillus</taxon>
    </lineage>
</organism>
<dbReference type="Gene3D" id="3.40.630.30">
    <property type="match status" value="1"/>
</dbReference>
<gene>
    <name evidence="15" type="ORF">DEACI_1946</name>
    <name evidence="14" type="ORF">DEACI_2976</name>
</gene>
<evidence type="ECO:0000256" key="8">
    <source>
        <dbReference type="ARBA" id="ARBA00023315"/>
    </source>
</evidence>
<keyword evidence="5 14" id="KW-0808">Transferase</keyword>
<keyword evidence="8 14" id="KW-0012">Acyltransferase</keyword>
<dbReference type="PANTHER" id="PTHR39453:SF1">
    <property type="entry name" value="PHOSPHATE PROPANOYLTRANSFERASE"/>
    <property type="match status" value="1"/>
</dbReference>
<evidence type="ECO:0000256" key="7">
    <source>
        <dbReference type="ARBA" id="ARBA00022833"/>
    </source>
</evidence>
<evidence type="ECO:0000313" key="15">
    <source>
        <dbReference type="EMBL" id="CEJ07480.1"/>
    </source>
</evidence>
<evidence type="ECO:0000256" key="4">
    <source>
        <dbReference type="ARBA" id="ARBA00020837"/>
    </source>
</evidence>
<dbReference type="InterPro" id="IPR000182">
    <property type="entry name" value="GNAT_dom"/>
</dbReference>
<dbReference type="PANTHER" id="PTHR39453">
    <property type="entry name" value="PHOSPHATE PROPANOYLTRANSFERASE"/>
    <property type="match status" value="1"/>
</dbReference>
<evidence type="ECO:0000256" key="6">
    <source>
        <dbReference type="ARBA" id="ARBA00022723"/>
    </source>
</evidence>
<sequence length="411" mass="46353">MSVSLYQLPTYDLKMDNNKWLVTIGISRAHVHLSQQHVEELFGQGYHLKVLRELGQAGQFACKETVTVVGPKGVLQKVRIIGPARAQTQVELSRTDTFTVGIDAPYRNSGDLQGTPGCVLVGPEGMLILEEGCMIAKAHIHLLAQEAKSLGLADRDQVDILIKGEKTVSYNDVLVRLVSAGMTEFHIDTDEANAAGVDTGDLALIKHKEIVIRDGLGNVREVDADNIRFVQSKSPQDRYFQEGMRVLRTVFEYSASEQQEMTQKVLDNGKMVPNQYYIFMAMEKDTVIGVACFYWMHRACLAYLEHICILPEYRNRGIGSFFYHKIVSFLEKNHPEIEGMLLEVSQTREGLDARKHFFLNLGAIPVDTNFYPSDRLKLGQELMLMFKPEMVDARLNTVIMEKVLQTLVQIL</sequence>
<proteinExistence type="inferred from homology"/>
<evidence type="ECO:0000259" key="13">
    <source>
        <dbReference type="PROSITE" id="PS51186"/>
    </source>
</evidence>
<comment type="cofactor">
    <cofactor evidence="1">
        <name>Zn(2+)</name>
        <dbReference type="ChEBI" id="CHEBI:29105"/>
    </cofactor>
</comment>
<evidence type="ECO:0000256" key="9">
    <source>
        <dbReference type="ARBA" id="ARBA00030044"/>
    </source>
</evidence>
<keyword evidence="6" id="KW-0479">Metal-binding</keyword>
<keyword evidence="7" id="KW-0862">Zinc</keyword>
<evidence type="ECO:0000313" key="14">
    <source>
        <dbReference type="EMBL" id="CAA7602302.1"/>
    </source>
</evidence>
<dbReference type="EMBL" id="CDGJ01000058">
    <property type="protein sequence ID" value="CEJ07480.1"/>
    <property type="molecule type" value="Genomic_DNA"/>
</dbReference>
<dbReference type="KEGG" id="aacx:DEACI_2976"/>
<evidence type="ECO:0000256" key="3">
    <source>
        <dbReference type="ARBA" id="ARBA00012206"/>
    </source>
</evidence>
<comment type="similarity">
    <text evidence="2">Belongs to the PduL family.</text>
</comment>
<dbReference type="SUPFAM" id="SSF55729">
    <property type="entry name" value="Acyl-CoA N-acyltransferases (Nat)"/>
    <property type="match status" value="1"/>
</dbReference>
<evidence type="ECO:0000313" key="16">
    <source>
        <dbReference type="Proteomes" id="UP001071230"/>
    </source>
</evidence>
<evidence type="ECO:0000256" key="12">
    <source>
        <dbReference type="ARBA" id="ARBA00047589"/>
    </source>
</evidence>
<dbReference type="RefSeq" id="WP_240985694.1">
    <property type="nucleotide sequence ID" value="NZ_CDGJ01000058.1"/>
</dbReference>
<name>A0A8S0WGY3_9FIRM</name>
<evidence type="ECO:0000256" key="11">
    <source>
        <dbReference type="ARBA" id="ARBA00033077"/>
    </source>
</evidence>
<comment type="catalytic activity">
    <reaction evidence="12">
        <text>propanoyl-CoA + phosphate = propanoyl phosphate + CoA</text>
        <dbReference type="Rhea" id="RHEA:28046"/>
        <dbReference type="ChEBI" id="CHEBI:43474"/>
        <dbReference type="ChEBI" id="CHEBI:57287"/>
        <dbReference type="ChEBI" id="CHEBI:57392"/>
        <dbReference type="ChEBI" id="CHEBI:58933"/>
        <dbReference type="EC" id="2.3.1.222"/>
    </reaction>
</comment>
<dbReference type="EMBL" id="LR746496">
    <property type="protein sequence ID" value="CAA7602302.1"/>
    <property type="molecule type" value="Genomic_DNA"/>
</dbReference>
<accession>A0A8S0WGY3</accession>
<evidence type="ECO:0000256" key="5">
    <source>
        <dbReference type="ARBA" id="ARBA00022679"/>
    </source>
</evidence>
<dbReference type="GO" id="GO:0046872">
    <property type="term" value="F:metal ion binding"/>
    <property type="evidence" value="ECO:0007669"/>
    <property type="project" value="UniProtKB-KW"/>
</dbReference>
<reference evidence="14" key="2">
    <citation type="submission" date="2020-01" db="EMBL/GenBank/DDBJ databases">
        <authorList>
            <person name="Hornung B."/>
        </authorList>
    </citation>
    <scope>NUCLEOTIDE SEQUENCE</scope>
    <source>
        <strain evidence="14">PacBioINE</strain>
    </source>
</reference>
<dbReference type="Proteomes" id="UP001071230">
    <property type="component" value="Unassembled WGS sequence"/>
</dbReference>
<protein>
    <recommendedName>
        <fullName evidence="4">Phosphate propanoyltransferase</fullName>
        <ecNumber evidence="3">2.3.1.222</ecNumber>
    </recommendedName>
    <alternativeName>
        <fullName evidence="10">Phosphate acyltransferase PduL</fullName>
    </alternativeName>
    <alternativeName>
        <fullName evidence="9">Phosphotransacylase PduL</fullName>
    </alternativeName>
    <alternativeName>
        <fullName evidence="11">Propanediol utilization protein PduL</fullName>
    </alternativeName>
</protein>
<dbReference type="Pfam" id="PF06130">
    <property type="entry name" value="PTAC"/>
    <property type="match status" value="1"/>
</dbReference>
<dbReference type="NCBIfam" id="NF011652">
    <property type="entry name" value="PRK15070.1"/>
    <property type="match status" value="1"/>
</dbReference>